<gene>
    <name evidence="2" type="ORF">AAFF_G00436050</name>
</gene>
<feature type="compositionally biased region" description="Low complexity" evidence="1">
    <location>
        <begin position="45"/>
        <end position="58"/>
    </location>
</feature>
<name>A0AAD7S7W6_9TELE</name>
<organism evidence="2 3">
    <name type="scientific">Aldrovandia affinis</name>
    <dbReference type="NCBI Taxonomy" id="143900"/>
    <lineage>
        <taxon>Eukaryota</taxon>
        <taxon>Metazoa</taxon>
        <taxon>Chordata</taxon>
        <taxon>Craniata</taxon>
        <taxon>Vertebrata</taxon>
        <taxon>Euteleostomi</taxon>
        <taxon>Actinopterygii</taxon>
        <taxon>Neopterygii</taxon>
        <taxon>Teleostei</taxon>
        <taxon>Notacanthiformes</taxon>
        <taxon>Halosauridae</taxon>
        <taxon>Aldrovandia</taxon>
    </lineage>
</organism>
<dbReference type="AlphaFoldDB" id="A0AAD7S7W6"/>
<dbReference type="EMBL" id="JAINUG010000096">
    <property type="protein sequence ID" value="KAJ8397606.1"/>
    <property type="molecule type" value="Genomic_DNA"/>
</dbReference>
<protein>
    <submittedName>
        <fullName evidence="2">Uncharacterized protein</fullName>
    </submittedName>
</protein>
<feature type="region of interest" description="Disordered" evidence="1">
    <location>
        <begin position="1"/>
        <end position="63"/>
    </location>
</feature>
<evidence type="ECO:0000313" key="3">
    <source>
        <dbReference type="Proteomes" id="UP001221898"/>
    </source>
</evidence>
<evidence type="ECO:0000313" key="2">
    <source>
        <dbReference type="EMBL" id="KAJ8397606.1"/>
    </source>
</evidence>
<accession>A0AAD7S7W6</accession>
<keyword evidence="3" id="KW-1185">Reference proteome</keyword>
<proteinExistence type="predicted"/>
<dbReference type="Proteomes" id="UP001221898">
    <property type="component" value="Unassembled WGS sequence"/>
</dbReference>
<sequence length="94" mass="10150">MKELADKTGSPFRHPTCLSSFHPEKASTGQRATHSTACSSQQHTASSPLQPSAQSPSLDYPSREVESLAQLYGRSAIILHGVHGWRQPSPPRTG</sequence>
<feature type="compositionally biased region" description="Polar residues" evidence="1">
    <location>
        <begin position="27"/>
        <end position="44"/>
    </location>
</feature>
<reference evidence="2" key="1">
    <citation type="journal article" date="2023" name="Science">
        <title>Genome structures resolve the early diversification of teleost fishes.</title>
        <authorList>
            <person name="Parey E."/>
            <person name="Louis A."/>
            <person name="Montfort J."/>
            <person name="Bouchez O."/>
            <person name="Roques C."/>
            <person name="Iampietro C."/>
            <person name="Lluch J."/>
            <person name="Castinel A."/>
            <person name="Donnadieu C."/>
            <person name="Desvignes T."/>
            <person name="Floi Bucao C."/>
            <person name="Jouanno E."/>
            <person name="Wen M."/>
            <person name="Mejri S."/>
            <person name="Dirks R."/>
            <person name="Jansen H."/>
            <person name="Henkel C."/>
            <person name="Chen W.J."/>
            <person name="Zahm M."/>
            <person name="Cabau C."/>
            <person name="Klopp C."/>
            <person name="Thompson A.W."/>
            <person name="Robinson-Rechavi M."/>
            <person name="Braasch I."/>
            <person name="Lecointre G."/>
            <person name="Bobe J."/>
            <person name="Postlethwait J.H."/>
            <person name="Berthelot C."/>
            <person name="Roest Crollius H."/>
            <person name="Guiguen Y."/>
        </authorList>
    </citation>
    <scope>NUCLEOTIDE SEQUENCE</scope>
    <source>
        <strain evidence="2">NC1722</strain>
    </source>
</reference>
<evidence type="ECO:0000256" key="1">
    <source>
        <dbReference type="SAM" id="MobiDB-lite"/>
    </source>
</evidence>
<comment type="caution">
    <text evidence="2">The sequence shown here is derived from an EMBL/GenBank/DDBJ whole genome shotgun (WGS) entry which is preliminary data.</text>
</comment>